<keyword evidence="3" id="KW-0479">Metal-binding</keyword>
<accession>A0A9Y1BK82</accession>
<dbReference type="InterPro" id="IPR023828">
    <property type="entry name" value="Peptidase_S8_Ser-AS"/>
</dbReference>
<dbReference type="InterPro" id="IPR036852">
    <property type="entry name" value="Peptidase_S8/S53_dom_sf"/>
</dbReference>
<evidence type="ECO:0000256" key="1">
    <source>
        <dbReference type="ARBA" id="ARBA00011073"/>
    </source>
</evidence>
<evidence type="ECO:0000313" key="8">
    <source>
        <dbReference type="EMBL" id="UJG40539.1"/>
    </source>
</evidence>
<dbReference type="EMBL" id="CP084166">
    <property type="protein sequence ID" value="UJG40539.1"/>
    <property type="molecule type" value="Genomic_DNA"/>
</dbReference>
<dbReference type="InterPro" id="IPR000209">
    <property type="entry name" value="Peptidase_S8/S53_dom"/>
</dbReference>
<name>A0A9Y1BK82_9ARCH</name>
<gene>
    <name evidence="8" type="ORF">K9W45_11970</name>
</gene>
<dbReference type="PANTHER" id="PTHR43806:SF11">
    <property type="entry name" value="CEREVISIN-RELATED"/>
    <property type="match status" value="1"/>
</dbReference>
<dbReference type="InterPro" id="IPR023827">
    <property type="entry name" value="Peptidase_S8_Asp-AS"/>
</dbReference>
<dbReference type="PROSITE" id="PS51892">
    <property type="entry name" value="SUBTILASE"/>
    <property type="match status" value="1"/>
</dbReference>
<dbReference type="InterPro" id="IPR034202">
    <property type="entry name" value="Subtilisin_Carlsberg-like"/>
</dbReference>
<dbReference type="PROSITE" id="PS00136">
    <property type="entry name" value="SUBTILASE_ASP"/>
    <property type="match status" value="1"/>
</dbReference>
<keyword evidence="5 6" id="KW-0720">Serine protease</keyword>
<dbReference type="CDD" id="cd07477">
    <property type="entry name" value="Peptidases_S8_Subtilisin_subset"/>
    <property type="match status" value="1"/>
</dbReference>
<dbReference type="PROSITE" id="PS00137">
    <property type="entry name" value="SUBTILASE_HIS"/>
    <property type="match status" value="1"/>
</dbReference>
<dbReference type="PANTHER" id="PTHR43806">
    <property type="entry name" value="PEPTIDASE S8"/>
    <property type="match status" value="1"/>
</dbReference>
<dbReference type="GO" id="GO:0046872">
    <property type="term" value="F:metal ion binding"/>
    <property type="evidence" value="ECO:0007669"/>
    <property type="project" value="UniProtKB-KW"/>
</dbReference>
<dbReference type="InterPro" id="IPR050131">
    <property type="entry name" value="Peptidase_S8_subtilisin-like"/>
</dbReference>
<dbReference type="GO" id="GO:0006508">
    <property type="term" value="P:proteolysis"/>
    <property type="evidence" value="ECO:0007669"/>
    <property type="project" value="UniProtKB-KW"/>
</dbReference>
<reference evidence="8" key="1">
    <citation type="journal article" date="2022" name="Nat. Microbiol.">
        <title>Unique mobile elements and scalable gene flow at the prokaryote-eukaryote boundary revealed by circularized Asgard archaea genomes.</title>
        <authorList>
            <person name="Wu F."/>
            <person name="Speth D.R."/>
            <person name="Philosof A."/>
            <person name="Cremiere A."/>
            <person name="Narayanan A."/>
            <person name="Barco R.A."/>
            <person name="Connon S.A."/>
            <person name="Amend J.P."/>
            <person name="Antoshechkin I.A."/>
            <person name="Orphan V.J."/>
        </authorList>
    </citation>
    <scope>NUCLEOTIDE SEQUENCE</scope>
    <source>
        <strain evidence="8">PM71</strain>
    </source>
</reference>
<proteinExistence type="inferred from homology"/>
<evidence type="ECO:0000256" key="4">
    <source>
        <dbReference type="ARBA" id="ARBA00022801"/>
    </source>
</evidence>
<protein>
    <submittedName>
        <fullName evidence="8">S8 family peptidase</fullName>
    </submittedName>
</protein>
<comment type="similarity">
    <text evidence="1 6">Belongs to the peptidase S8 family.</text>
</comment>
<feature type="domain" description="Peptidase S8/S53" evidence="7">
    <location>
        <begin position="76"/>
        <end position="331"/>
    </location>
</feature>
<evidence type="ECO:0000259" key="7">
    <source>
        <dbReference type="Pfam" id="PF00082"/>
    </source>
</evidence>
<dbReference type="SUPFAM" id="SSF52743">
    <property type="entry name" value="Subtilisin-like"/>
    <property type="match status" value="1"/>
</dbReference>
<dbReference type="PRINTS" id="PR00723">
    <property type="entry name" value="SUBTILISIN"/>
</dbReference>
<evidence type="ECO:0000256" key="6">
    <source>
        <dbReference type="RuleBase" id="RU003355"/>
    </source>
</evidence>
<dbReference type="Proteomes" id="UP001201020">
    <property type="component" value="Chromosome"/>
</dbReference>
<dbReference type="Pfam" id="PF00082">
    <property type="entry name" value="Peptidase_S8"/>
    <property type="match status" value="1"/>
</dbReference>
<dbReference type="InterPro" id="IPR022398">
    <property type="entry name" value="Peptidase_S8_His-AS"/>
</dbReference>
<dbReference type="GO" id="GO:0004252">
    <property type="term" value="F:serine-type endopeptidase activity"/>
    <property type="evidence" value="ECO:0007669"/>
    <property type="project" value="InterPro"/>
</dbReference>
<evidence type="ECO:0000256" key="2">
    <source>
        <dbReference type="ARBA" id="ARBA00022670"/>
    </source>
</evidence>
<organism evidence="8">
    <name type="scientific">Candidatus Heimdallarchaeum aukensis</name>
    <dbReference type="NCBI Taxonomy" id="2876573"/>
    <lineage>
        <taxon>Archaea</taxon>
        <taxon>Promethearchaeati</taxon>
        <taxon>Candidatus Heimdallarchaeota</taxon>
        <taxon>Candidatus Heimdallarchaeia (ex Rinke et al. 2021) (nom. nud.)</taxon>
        <taxon>Candidatus Heimdallarchaeales</taxon>
        <taxon>Candidatus Heimdallarchaeaceae</taxon>
        <taxon>Candidatus Heimdallarchaeum</taxon>
    </lineage>
</organism>
<dbReference type="AlphaFoldDB" id="A0A9Y1BK82"/>
<dbReference type="Gene3D" id="3.40.50.200">
    <property type="entry name" value="Peptidase S8/S53 domain"/>
    <property type="match status" value="1"/>
</dbReference>
<evidence type="ECO:0000256" key="3">
    <source>
        <dbReference type="ARBA" id="ARBA00022723"/>
    </source>
</evidence>
<sequence>MKSIKSILLATLILGLIAVPISSYAKQSFALAGPPDWLFGGGDDTTYDWQDDDPETPWGIERVFNGAYYGDQYTTAVQVAILDSGIDLDHPDLMPNIAWAVDATGGGDPDDKNGHGTHVAGTIGAIRDNNGVVGMYANVQIYAIKVLGAGGRGDWDDLITGIYLAMEGPDGVVGTEDDADVISMSLGASGDPGEEVHNAIIDAYNAGITIVAAAGNEGDGDPTTDEYSWPAAYDEVIAVGATDKDDTIASFSNSGPFLDFAAPGVSIYSTYKNGGYDTLSGTSMACPHVSGLVALYLAMGGQRDPAAVKDWLINNALDLGEPGWDPEFGYGLIQAP</sequence>
<dbReference type="PROSITE" id="PS00138">
    <property type="entry name" value="SUBTILASE_SER"/>
    <property type="match status" value="1"/>
</dbReference>
<keyword evidence="4 6" id="KW-0378">Hydrolase</keyword>
<evidence type="ECO:0000256" key="5">
    <source>
        <dbReference type="ARBA" id="ARBA00022825"/>
    </source>
</evidence>
<dbReference type="InterPro" id="IPR015500">
    <property type="entry name" value="Peptidase_S8_subtilisin-rel"/>
</dbReference>
<keyword evidence="2 6" id="KW-0645">Protease</keyword>